<keyword evidence="1" id="KW-0472">Membrane</keyword>
<protein>
    <submittedName>
        <fullName evidence="2">Uncharacterized protein</fullName>
    </submittedName>
</protein>
<organism evidence="2 3">
    <name type="scientific">Comamonas testosteroni</name>
    <name type="common">Pseudomonas testosteroni</name>
    <dbReference type="NCBI Taxonomy" id="285"/>
    <lineage>
        <taxon>Bacteria</taxon>
        <taxon>Pseudomonadati</taxon>
        <taxon>Pseudomonadota</taxon>
        <taxon>Betaproteobacteria</taxon>
        <taxon>Burkholderiales</taxon>
        <taxon>Comamonadaceae</taxon>
        <taxon>Comamonas</taxon>
    </lineage>
</organism>
<accession>A0A096FBA7</accession>
<evidence type="ECO:0000313" key="3">
    <source>
        <dbReference type="Proteomes" id="UP000029553"/>
    </source>
</evidence>
<dbReference type="RefSeq" id="WP_157839634.1">
    <property type="nucleotide sequence ID" value="NZ_AWOR01000067.1"/>
</dbReference>
<evidence type="ECO:0000256" key="1">
    <source>
        <dbReference type="SAM" id="Phobius"/>
    </source>
</evidence>
<dbReference type="Proteomes" id="UP000029553">
    <property type="component" value="Unassembled WGS sequence"/>
</dbReference>
<evidence type="ECO:0000313" key="2">
    <source>
        <dbReference type="EMBL" id="KGH27008.1"/>
    </source>
</evidence>
<dbReference type="AlphaFoldDB" id="A0A096FBA7"/>
<gene>
    <name evidence="2" type="ORF">P353_19665</name>
</gene>
<reference evidence="2 3" key="1">
    <citation type="submission" date="2013-09" db="EMBL/GenBank/DDBJ databases">
        <title>High correlation between genotypes and phenotypes of environmental bacteria Comamonas testosteroni strains.</title>
        <authorList>
            <person name="Liu L."/>
            <person name="Zhu W."/>
            <person name="Xia X."/>
            <person name="Xu B."/>
            <person name="Luo M."/>
            <person name="Wang G."/>
        </authorList>
    </citation>
    <scope>NUCLEOTIDE SEQUENCE [LARGE SCALE GENOMIC DNA]</scope>
    <source>
        <strain evidence="2 3">JL40</strain>
    </source>
</reference>
<sequence length="50" mass="5405">MKFTKMTITGQLDEKGAKQVASRVAWSYVIASVGAAMGGAAALIYAIRWW</sequence>
<feature type="transmembrane region" description="Helical" evidence="1">
    <location>
        <begin position="25"/>
        <end position="47"/>
    </location>
</feature>
<keyword evidence="1" id="KW-1133">Transmembrane helix</keyword>
<proteinExistence type="predicted"/>
<dbReference type="EMBL" id="AWOR01000067">
    <property type="protein sequence ID" value="KGH27008.1"/>
    <property type="molecule type" value="Genomic_DNA"/>
</dbReference>
<name>A0A096FBA7_COMTE</name>
<comment type="caution">
    <text evidence="2">The sequence shown here is derived from an EMBL/GenBank/DDBJ whole genome shotgun (WGS) entry which is preliminary data.</text>
</comment>
<keyword evidence="1" id="KW-0812">Transmembrane</keyword>